<comment type="caution">
    <text evidence="1">The sequence shown here is derived from an EMBL/GenBank/DDBJ whole genome shotgun (WGS) entry which is preliminary data.</text>
</comment>
<name>A0A1D2N5C2_ORCCI</name>
<sequence>SHSKTIFIKILPKMFYKHILPITLLVINFSGHLFGEQDAFELYAQSKKGMLSSFSNLTLWAGYERQFHELFLTTWVPECDKDHKCSDKLENLYNYIQDYESSTLQHLDGLKDGQKEPILGTKLDEYAASSLILVYRMTNRFVKYGEALRDFVSINWGMAGRNIKMHKNS</sequence>
<reference evidence="1 2" key="1">
    <citation type="journal article" date="2016" name="Genome Biol. Evol.">
        <title>Gene Family Evolution Reflects Adaptation to Soil Environmental Stressors in the Genome of the Collembolan Orchesella cincta.</title>
        <authorList>
            <person name="Faddeeva-Vakhrusheva A."/>
            <person name="Derks M.F."/>
            <person name="Anvar S.Y."/>
            <person name="Agamennone V."/>
            <person name="Suring W."/>
            <person name="Smit S."/>
            <person name="van Straalen N.M."/>
            <person name="Roelofs D."/>
        </authorList>
    </citation>
    <scope>NUCLEOTIDE SEQUENCE [LARGE SCALE GENOMIC DNA]</scope>
    <source>
        <tissue evidence="1">Mixed pool</tissue>
    </source>
</reference>
<organism evidence="1 2">
    <name type="scientific">Orchesella cincta</name>
    <name type="common">Springtail</name>
    <name type="synonym">Podura cincta</name>
    <dbReference type="NCBI Taxonomy" id="48709"/>
    <lineage>
        <taxon>Eukaryota</taxon>
        <taxon>Metazoa</taxon>
        <taxon>Ecdysozoa</taxon>
        <taxon>Arthropoda</taxon>
        <taxon>Hexapoda</taxon>
        <taxon>Collembola</taxon>
        <taxon>Entomobryomorpha</taxon>
        <taxon>Entomobryoidea</taxon>
        <taxon>Orchesellidae</taxon>
        <taxon>Orchesellinae</taxon>
        <taxon>Orchesella</taxon>
    </lineage>
</organism>
<dbReference type="AlphaFoldDB" id="A0A1D2N5C2"/>
<feature type="non-terminal residue" evidence="1">
    <location>
        <position position="1"/>
    </location>
</feature>
<dbReference type="EMBL" id="LJIJ01000206">
    <property type="protein sequence ID" value="ODN00467.1"/>
    <property type="molecule type" value="Genomic_DNA"/>
</dbReference>
<evidence type="ECO:0000313" key="2">
    <source>
        <dbReference type="Proteomes" id="UP000094527"/>
    </source>
</evidence>
<gene>
    <name evidence="1" type="ORF">Ocin01_06219</name>
</gene>
<evidence type="ECO:0000313" key="1">
    <source>
        <dbReference type="EMBL" id="ODN00467.1"/>
    </source>
</evidence>
<dbReference type="Proteomes" id="UP000094527">
    <property type="component" value="Unassembled WGS sequence"/>
</dbReference>
<protein>
    <submittedName>
        <fullName evidence="1">Uncharacterized protein</fullName>
    </submittedName>
</protein>
<accession>A0A1D2N5C2</accession>
<keyword evidence="2" id="KW-1185">Reference proteome</keyword>
<proteinExistence type="predicted"/>